<dbReference type="RefSeq" id="WP_163933562.1">
    <property type="nucleotide sequence ID" value="NZ_BMQU01000001.1"/>
</dbReference>
<name>A0A6I5RP83_9PSED</name>
<dbReference type="EMBL" id="JAAHBT010000050">
    <property type="protein sequence ID" value="NES09348.1"/>
    <property type="molecule type" value="Genomic_DNA"/>
</dbReference>
<evidence type="ECO:0000313" key="2">
    <source>
        <dbReference type="Proteomes" id="UP000471751"/>
    </source>
</evidence>
<organism evidence="1 2">
    <name type="scientific">Pseudomonas laurentiana</name>
    <dbReference type="NCBI Taxonomy" id="2364649"/>
    <lineage>
        <taxon>Bacteria</taxon>
        <taxon>Pseudomonadati</taxon>
        <taxon>Pseudomonadota</taxon>
        <taxon>Gammaproteobacteria</taxon>
        <taxon>Pseudomonadales</taxon>
        <taxon>Pseudomonadaceae</taxon>
        <taxon>Pseudomonas</taxon>
    </lineage>
</organism>
<sequence length="235" mass="25424">MHCAAKGTELPPPALPDVAHEGIGLIAASNLRVCIPSNEAMQTGDLLELFWGNCFVAAHQLSANERDQPIAFQVPRELLHQGMNRLHYRLLKPGCRPLKSPSLQVPIKLACPGGDTTREATENPALAPLSLAPAIVRHGLDLQRLGTTLPFRIAPYLNMAEGDEITLRWGDLRLDLPALGANAVGLTVHGDIPRALIIEAGADDYLDISYCILDRVGNSSQWAAPLQVRVYNGKP</sequence>
<accession>A0A6I5RP83</accession>
<reference evidence="1 2" key="1">
    <citation type="submission" date="2020-02" db="EMBL/GenBank/DDBJ databases">
        <title>Broccoli isolated Pseudomonas sp.</title>
        <authorList>
            <person name="Fujikawa T."/>
            <person name="Sawada H."/>
        </authorList>
    </citation>
    <scope>NUCLEOTIDE SEQUENCE [LARGE SCALE GENOMIC DNA]</scope>
    <source>
        <strain evidence="1 2">JCM 32154</strain>
    </source>
</reference>
<keyword evidence="2" id="KW-1185">Reference proteome</keyword>
<dbReference type="Proteomes" id="UP000471751">
    <property type="component" value="Unassembled WGS sequence"/>
</dbReference>
<proteinExistence type="predicted"/>
<protein>
    <submittedName>
        <fullName evidence="1">Uncharacterized protein</fullName>
    </submittedName>
</protein>
<evidence type="ECO:0000313" key="1">
    <source>
        <dbReference type="EMBL" id="NES09348.1"/>
    </source>
</evidence>
<dbReference type="AlphaFoldDB" id="A0A6I5RP83"/>
<gene>
    <name evidence="1" type="ORF">G3O07_05785</name>
</gene>
<comment type="caution">
    <text evidence="1">The sequence shown here is derived from an EMBL/GenBank/DDBJ whole genome shotgun (WGS) entry which is preliminary data.</text>
</comment>